<dbReference type="Gene3D" id="3.40.50.1820">
    <property type="entry name" value="alpha/beta hydrolase"/>
    <property type="match status" value="1"/>
</dbReference>
<dbReference type="PANTHER" id="PTHR43056">
    <property type="entry name" value="PEPTIDASE S9 PROLYL OLIGOPEPTIDASE"/>
    <property type="match status" value="1"/>
</dbReference>
<evidence type="ECO:0000313" key="3">
    <source>
        <dbReference type="EMBL" id="BBB25928.1"/>
    </source>
</evidence>
<evidence type="ECO:0000256" key="1">
    <source>
        <dbReference type="SAM" id="MobiDB-lite"/>
    </source>
</evidence>
<dbReference type="SUPFAM" id="SSF82171">
    <property type="entry name" value="DPP6 N-terminal domain-like"/>
    <property type="match status" value="1"/>
</dbReference>
<name>A0A7R6PAK2_9GAMM</name>
<evidence type="ECO:0000259" key="2">
    <source>
        <dbReference type="Pfam" id="PF00326"/>
    </source>
</evidence>
<accession>A0A7R6PAK2</accession>
<feature type="compositionally biased region" description="Low complexity" evidence="1">
    <location>
        <begin position="108"/>
        <end position="117"/>
    </location>
</feature>
<dbReference type="KEGG" id="ajp:AMJAP_1333"/>
<sequence>MPKYGFFDSTLSAVDAVTAGLEYGQLEACEQGLYWIEYRPADGGRNVLVYRSWEGRKACLTPAGFNVRSGVYEYGGKSWCKLASQIAFVNAADQQIWLCADEPPLPPSSTSASQSDSQTRPETEPWQLTHNSDCRYGDLLYDATQRRIIAVQEQTTADSTQPRHSLVAISIESGIVTEWVSGDDFYAAPTLSADGRLFAWLSWDHPHMPWVSTRLNSARINAEGELSAHRVLAGGTTEEAIQQPRFMRDNSLVAISDKTGWWNLYRYLYKDGFVETSQELTGGIEEREPGGLSIEAEALWPRNNDFGIPQWQLGVYTWDELTDPQREDNQSLSNQFFEHPWVACYMEQGEGRLVIGSVSMPEQRLAETYSLFRHVCCFRGHVYCIASSKAQGSAVIEIAPAKSGSEAVKVIAGGQLPGIQVSEPEPLHYPVADESAYGFLYRPQQPKPTEVGVQEQESQPPLVVFTHGGPTGATYPVFNPKIQFWVSRGFAVVDLNYRGSTGYGRDYRLRLAGSWGETDWQDAVAVVDYLAGRALIDPNNVFIRGGSAGGYTTLCALAYSEHFKGGASYYGVSDPVALTRDTHKFESHYLDWLIGDPQADAARYQQRSPLAHADQIHCPMVFFQGGKDRVVVPQQTDVMVNALKRQNIPVEYHLYPDEQHGFRQAENQIHSLEAELAFYRGLLS</sequence>
<proteinExistence type="predicted"/>
<dbReference type="InterPro" id="IPR029058">
    <property type="entry name" value="AB_hydrolase_fold"/>
</dbReference>
<evidence type="ECO:0000313" key="4">
    <source>
        <dbReference type="Proteomes" id="UP000595663"/>
    </source>
</evidence>
<dbReference type="InterPro" id="IPR050585">
    <property type="entry name" value="Xaa-Pro_dipeptidyl-ppase/CocE"/>
</dbReference>
<keyword evidence="4" id="KW-1185">Reference proteome</keyword>
<dbReference type="RefSeq" id="WP_019621527.1">
    <property type="nucleotide sequence ID" value="NZ_AP014545.1"/>
</dbReference>
<dbReference type="Pfam" id="PF00326">
    <property type="entry name" value="Peptidase_S9"/>
    <property type="match status" value="1"/>
</dbReference>
<organism evidence="3 4">
    <name type="scientific">Amphritea japonica ATCC BAA-1530</name>
    <dbReference type="NCBI Taxonomy" id="1278309"/>
    <lineage>
        <taxon>Bacteria</taxon>
        <taxon>Pseudomonadati</taxon>
        <taxon>Pseudomonadota</taxon>
        <taxon>Gammaproteobacteria</taxon>
        <taxon>Oceanospirillales</taxon>
        <taxon>Oceanospirillaceae</taxon>
        <taxon>Amphritea</taxon>
    </lineage>
</organism>
<reference evidence="3 4" key="1">
    <citation type="journal article" date="2008" name="Int. J. Syst. Evol. Microbiol.">
        <title>Amphritea japonica sp. nov. and Amphritea balenae sp. nov., isolated from the sediment adjacent to sperm whale carcasses off Kagoshima, Japan.</title>
        <authorList>
            <person name="Miyazaki M."/>
            <person name="Nogi Y."/>
            <person name="Fujiwara Y."/>
            <person name="Kawato M."/>
            <person name="Nagahama T."/>
            <person name="Kubokawa K."/>
            <person name="Horikoshi K."/>
        </authorList>
    </citation>
    <scope>NUCLEOTIDE SEQUENCE [LARGE SCALE GENOMIC DNA]</scope>
    <source>
        <strain evidence="3 4">ATCC BAA-1530</strain>
    </source>
</reference>
<gene>
    <name evidence="3" type="ORF">AMJAP_1333</name>
</gene>
<dbReference type="GO" id="GO:0008236">
    <property type="term" value="F:serine-type peptidase activity"/>
    <property type="evidence" value="ECO:0007669"/>
    <property type="project" value="InterPro"/>
</dbReference>
<dbReference type="GO" id="GO:0006508">
    <property type="term" value="P:proteolysis"/>
    <property type="evidence" value="ECO:0007669"/>
    <property type="project" value="InterPro"/>
</dbReference>
<dbReference type="InterPro" id="IPR001375">
    <property type="entry name" value="Peptidase_S9_cat"/>
</dbReference>
<dbReference type="OrthoDB" id="4269629at2"/>
<dbReference type="PANTHER" id="PTHR43056:SF5">
    <property type="entry name" value="PEPTIDASE S9 PROLYL OLIGOPEPTIDASE CATALYTIC DOMAIN-CONTAINING PROTEIN"/>
    <property type="match status" value="1"/>
</dbReference>
<feature type="domain" description="Peptidase S9 prolyl oligopeptidase catalytic" evidence="2">
    <location>
        <begin position="478"/>
        <end position="681"/>
    </location>
</feature>
<protein>
    <submittedName>
        <fullName evidence="3">Peptidase S9</fullName>
    </submittedName>
</protein>
<dbReference type="AlphaFoldDB" id="A0A7R6PAK2"/>
<dbReference type="Proteomes" id="UP000595663">
    <property type="component" value="Chromosome"/>
</dbReference>
<feature type="region of interest" description="Disordered" evidence="1">
    <location>
        <begin position="106"/>
        <end position="130"/>
    </location>
</feature>
<dbReference type="SUPFAM" id="SSF53474">
    <property type="entry name" value="alpha/beta-Hydrolases"/>
    <property type="match status" value="1"/>
</dbReference>
<dbReference type="EMBL" id="AP014545">
    <property type="protein sequence ID" value="BBB25928.1"/>
    <property type="molecule type" value="Genomic_DNA"/>
</dbReference>